<keyword evidence="1" id="KW-0732">Signal</keyword>
<evidence type="ECO:0000313" key="3">
    <source>
        <dbReference type="Proteomes" id="UP000008177"/>
    </source>
</evidence>
<accession>G2XTJ4</accession>
<dbReference type="AlphaFoldDB" id="G2XTJ4"/>
<dbReference type="HOGENOM" id="CLU_2941416_0_0_1"/>
<dbReference type="InParanoid" id="G2XTJ4"/>
<organism evidence="2 3">
    <name type="scientific">Botryotinia fuckeliana (strain T4)</name>
    <name type="common">Noble rot fungus</name>
    <name type="synonym">Botrytis cinerea</name>
    <dbReference type="NCBI Taxonomy" id="999810"/>
    <lineage>
        <taxon>Eukaryota</taxon>
        <taxon>Fungi</taxon>
        <taxon>Dikarya</taxon>
        <taxon>Ascomycota</taxon>
        <taxon>Pezizomycotina</taxon>
        <taxon>Leotiomycetes</taxon>
        <taxon>Helotiales</taxon>
        <taxon>Sclerotiniaceae</taxon>
        <taxon>Botrytis</taxon>
    </lineage>
</organism>
<feature type="chain" id="PRO_5003440299" evidence="1">
    <location>
        <begin position="26"/>
        <end position="60"/>
    </location>
</feature>
<gene>
    <name evidence="2" type="ORF">BofuT4_uP062600.1</name>
</gene>
<feature type="signal peptide" evidence="1">
    <location>
        <begin position="1"/>
        <end position="25"/>
    </location>
</feature>
<evidence type="ECO:0000256" key="1">
    <source>
        <dbReference type="SAM" id="SignalP"/>
    </source>
</evidence>
<evidence type="ECO:0000313" key="2">
    <source>
        <dbReference type="EMBL" id="CCD33862.1"/>
    </source>
</evidence>
<sequence length="60" mass="6711">MAMWILKSQVLKAVLIAALTPLATVFHEQLKVTSLNNLPKRELGTSTWVKTAKSPYCQQI</sequence>
<dbReference type="Proteomes" id="UP000008177">
    <property type="component" value="Unplaced contigs"/>
</dbReference>
<dbReference type="EMBL" id="FQ790266">
    <property type="protein sequence ID" value="CCD33862.1"/>
    <property type="molecule type" value="Genomic_DNA"/>
</dbReference>
<reference evidence="3" key="1">
    <citation type="journal article" date="2011" name="PLoS Genet.">
        <title>Genomic analysis of the necrotrophic fungal pathogens Sclerotinia sclerotiorum and Botrytis cinerea.</title>
        <authorList>
            <person name="Amselem J."/>
            <person name="Cuomo C.A."/>
            <person name="van Kan J.A."/>
            <person name="Viaud M."/>
            <person name="Benito E.P."/>
            <person name="Couloux A."/>
            <person name="Coutinho P.M."/>
            <person name="de Vries R.P."/>
            <person name="Dyer P.S."/>
            <person name="Fillinger S."/>
            <person name="Fournier E."/>
            <person name="Gout L."/>
            <person name="Hahn M."/>
            <person name="Kohn L."/>
            <person name="Lapalu N."/>
            <person name="Plummer K.M."/>
            <person name="Pradier J.M."/>
            <person name="Quevillon E."/>
            <person name="Sharon A."/>
            <person name="Simon A."/>
            <person name="ten Have A."/>
            <person name="Tudzynski B."/>
            <person name="Tudzynski P."/>
            <person name="Wincker P."/>
            <person name="Andrew M."/>
            <person name="Anthouard V."/>
            <person name="Beever R.E."/>
            <person name="Beffa R."/>
            <person name="Benoit I."/>
            <person name="Bouzid O."/>
            <person name="Brault B."/>
            <person name="Chen Z."/>
            <person name="Choquer M."/>
            <person name="Collemare J."/>
            <person name="Cotton P."/>
            <person name="Danchin E.G."/>
            <person name="Da Silva C."/>
            <person name="Gautier A."/>
            <person name="Giraud C."/>
            <person name="Giraud T."/>
            <person name="Gonzalez C."/>
            <person name="Grossetete S."/>
            <person name="Guldener U."/>
            <person name="Henrissat B."/>
            <person name="Howlett B.J."/>
            <person name="Kodira C."/>
            <person name="Kretschmer M."/>
            <person name="Lappartient A."/>
            <person name="Leroch M."/>
            <person name="Levis C."/>
            <person name="Mauceli E."/>
            <person name="Neuveglise C."/>
            <person name="Oeser B."/>
            <person name="Pearson M."/>
            <person name="Poulain J."/>
            <person name="Poussereau N."/>
            <person name="Quesneville H."/>
            <person name="Rascle C."/>
            <person name="Schumacher J."/>
            <person name="Segurens B."/>
            <person name="Sexton A."/>
            <person name="Silva E."/>
            <person name="Sirven C."/>
            <person name="Soanes D.M."/>
            <person name="Talbot N.J."/>
            <person name="Templeton M."/>
            <person name="Yandava C."/>
            <person name="Yarden O."/>
            <person name="Zeng Q."/>
            <person name="Rollins J.A."/>
            <person name="Lebrun M.H."/>
            <person name="Dickman M."/>
        </authorList>
    </citation>
    <scope>NUCLEOTIDE SEQUENCE [LARGE SCALE GENOMIC DNA]</scope>
    <source>
        <strain evidence="3">T4</strain>
    </source>
</reference>
<proteinExistence type="predicted"/>
<protein>
    <submittedName>
        <fullName evidence="2">Uncharacterized protein</fullName>
    </submittedName>
</protein>
<name>G2XTJ4_BOTF4</name>